<proteinExistence type="predicted"/>
<keyword evidence="1" id="KW-0472">Membrane</keyword>
<gene>
    <name evidence="2" type="ORF">MNB_SUP05-SYMBIONT-4-704</name>
</gene>
<dbReference type="EMBL" id="FPHY01000087">
    <property type="protein sequence ID" value="SFV86543.1"/>
    <property type="molecule type" value="Genomic_DNA"/>
</dbReference>
<accession>A0A1W1DXW1</accession>
<keyword evidence="1" id="KW-0812">Transmembrane</keyword>
<organism evidence="2">
    <name type="scientific">hydrothermal vent metagenome</name>
    <dbReference type="NCBI Taxonomy" id="652676"/>
    <lineage>
        <taxon>unclassified sequences</taxon>
        <taxon>metagenomes</taxon>
        <taxon>ecological metagenomes</taxon>
    </lineage>
</organism>
<protein>
    <submittedName>
        <fullName evidence="2">Uncharacterized protein</fullName>
    </submittedName>
</protein>
<name>A0A1W1DXW1_9ZZZZ</name>
<keyword evidence="1" id="KW-1133">Transmembrane helix</keyword>
<evidence type="ECO:0000256" key="1">
    <source>
        <dbReference type="SAM" id="Phobius"/>
    </source>
</evidence>
<sequence>MPHMWGCFKNNAYAFLKNSPAIFFQVIFIGMIAQSCYYTDFTVELLLILNYFVNVIE</sequence>
<evidence type="ECO:0000313" key="2">
    <source>
        <dbReference type="EMBL" id="SFV86543.1"/>
    </source>
</evidence>
<reference evidence="2" key="1">
    <citation type="submission" date="2016-10" db="EMBL/GenBank/DDBJ databases">
        <authorList>
            <person name="de Groot N.N."/>
        </authorList>
    </citation>
    <scope>NUCLEOTIDE SEQUENCE</scope>
</reference>
<feature type="transmembrane region" description="Helical" evidence="1">
    <location>
        <begin position="20"/>
        <end position="39"/>
    </location>
</feature>
<dbReference type="AlphaFoldDB" id="A0A1W1DXW1"/>